<accession>B4MNS1</accession>
<name>B4MNS1_DROWI</name>
<dbReference type="Proteomes" id="UP000007798">
    <property type="component" value="Unassembled WGS sequence"/>
</dbReference>
<keyword evidence="4" id="KW-1185">Reference proteome</keyword>
<dbReference type="KEGG" id="dwi:6639884"/>
<organism evidence="3 4">
    <name type="scientific">Drosophila willistoni</name>
    <name type="common">Fruit fly</name>
    <dbReference type="NCBI Taxonomy" id="7260"/>
    <lineage>
        <taxon>Eukaryota</taxon>
        <taxon>Metazoa</taxon>
        <taxon>Ecdysozoa</taxon>
        <taxon>Arthropoda</taxon>
        <taxon>Hexapoda</taxon>
        <taxon>Insecta</taxon>
        <taxon>Pterygota</taxon>
        <taxon>Neoptera</taxon>
        <taxon>Endopterygota</taxon>
        <taxon>Diptera</taxon>
        <taxon>Brachycera</taxon>
        <taxon>Muscomorpha</taxon>
        <taxon>Ephydroidea</taxon>
        <taxon>Drosophilidae</taxon>
        <taxon>Drosophila</taxon>
        <taxon>Sophophora</taxon>
    </lineage>
</organism>
<feature type="chain" id="PRO_5002818415" evidence="2">
    <location>
        <begin position="21"/>
        <end position="56"/>
    </location>
</feature>
<evidence type="ECO:0000313" key="4">
    <source>
        <dbReference type="Proteomes" id="UP000007798"/>
    </source>
</evidence>
<dbReference type="HOGENOM" id="CLU_3016492_0_0_1"/>
<sequence length="56" mass="6286">MKFSIIFAVFLAICCALAVATPGKPRPYSPRPTSHPRPIRVRRDINLPLEQGQQIN</sequence>
<dbReference type="EMBL" id="CH963848">
    <property type="protein sequence ID" value="EDW73760.1"/>
    <property type="molecule type" value="Genomic_DNA"/>
</dbReference>
<dbReference type="EMDB" id="EMD-15523"/>
<evidence type="ECO:0000256" key="2">
    <source>
        <dbReference type="SAM" id="SignalP"/>
    </source>
</evidence>
<dbReference type="InParanoid" id="B4MNS1"/>
<dbReference type="EMDB" id="EMD-15533"/>
<keyword evidence="2" id="KW-0732">Signal</keyword>
<evidence type="ECO:0000313" key="3">
    <source>
        <dbReference type="EMBL" id="EDW73760.1"/>
    </source>
</evidence>
<feature type="region of interest" description="Disordered" evidence="1">
    <location>
        <begin position="22"/>
        <end position="42"/>
    </location>
</feature>
<proteinExistence type="predicted"/>
<dbReference type="STRING" id="7260.B4MNS1"/>
<protein>
    <submittedName>
        <fullName evidence="3">Uncharacterized protein</fullName>
    </submittedName>
</protein>
<dbReference type="AlphaFoldDB" id="B4MNS1"/>
<feature type="signal peptide" evidence="2">
    <location>
        <begin position="1"/>
        <end position="20"/>
    </location>
</feature>
<gene>
    <name evidence="3" type="primary">Dwil\GK19342</name>
    <name evidence="3" type="ORF">Dwil_GK19342</name>
</gene>
<dbReference type="OrthoDB" id="7842424at2759"/>
<dbReference type="FunCoup" id="B4MNS1">
    <property type="interactions" value="16"/>
</dbReference>
<evidence type="ECO:0000256" key="1">
    <source>
        <dbReference type="SAM" id="MobiDB-lite"/>
    </source>
</evidence>
<reference evidence="3 4" key="1">
    <citation type="journal article" date="2007" name="Nature">
        <title>Evolution of genes and genomes on the Drosophila phylogeny.</title>
        <authorList>
            <consortium name="Drosophila 12 Genomes Consortium"/>
            <person name="Clark A.G."/>
            <person name="Eisen M.B."/>
            <person name="Smith D.R."/>
            <person name="Bergman C.M."/>
            <person name="Oliver B."/>
            <person name="Markow T.A."/>
            <person name="Kaufman T.C."/>
            <person name="Kellis M."/>
            <person name="Gelbart W."/>
            <person name="Iyer V.N."/>
            <person name="Pollard D.A."/>
            <person name="Sackton T.B."/>
            <person name="Larracuente A.M."/>
            <person name="Singh N.D."/>
            <person name="Abad J.P."/>
            <person name="Abt D.N."/>
            <person name="Adryan B."/>
            <person name="Aguade M."/>
            <person name="Akashi H."/>
            <person name="Anderson W.W."/>
            <person name="Aquadro C.F."/>
            <person name="Ardell D.H."/>
            <person name="Arguello R."/>
            <person name="Artieri C.G."/>
            <person name="Barbash D.A."/>
            <person name="Barker D."/>
            <person name="Barsanti P."/>
            <person name="Batterham P."/>
            <person name="Batzoglou S."/>
            <person name="Begun D."/>
            <person name="Bhutkar A."/>
            <person name="Blanco E."/>
            <person name="Bosak S.A."/>
            <person name="Bradley R.K."/>
            <person name="Brand A.D."/>
            <person name="Brent M.R."/>
            <person name="Brooks A.N."/>
            <person name="Brown R.H."/>
            <person name="Butlin R.K."/>
            <person name="Caggese C."/>
            <person name="Calvi B.R."/>
            <person name="Bernardo de Carvalho A."/>
            <person name="Caspi A."/>
            <person name="Castrezana S."/>
            <person name="Celniker S.E."/>
            <person name="Chang J.L."/>
            <person name="Chapple C."/>
            <person name="Chatterji S."/>
            <person name="Chinwalla A."/>
            <person name="Civetta A."/>
            <person name="Clifton S.W."/>
            <person name="Comeron J.M."/>
            <person name="Costello J.C."/>
            <person name="Coyne J.A."/>
            <person name="Daub J."/>
            <person name="David R.G."/>
            <person name="Delcher A.L."/>
            <person name="Delehaunty K."/>
            <person name="Do C.B."/>
            <person name="Ebling H."/>
            <person name="Edwards K."/>
            <person name="Eickbush T."/>
            <person name="Evans J.D."/>
            <person name="Filipski A."/>
            <person name="Findeiss S."/>
            <person name="Freyhult E."/>
            <person name="Fulton L."/>
            <person name="Fulton R."/>
            <person name="Garcia A.C."/>
            <person name="Gardiner A."/>
            <person name="Garfield D.A."/>
            <person name="Garvin B.E."/>
            <person name="Gibson G."/>
            <person name="Gilbert D."/>
            <person name="Gnerre S."/>
            <person name="Godfrey J."/>
            <person name="Good R."/>
            <person name="Gotea V."/>
            <person name="Gravely B."/>
            <person name="Greenberg A.J."/>
            <person name="Griffiths-Jones S."/>
            <person name="Gross S."/>
            <person name="Guigo R."/>
            <person name="Gustafson E.A."/>
            <person name="Haerty W."/>
            <person name="Hahn M.W."/>
            <person name="Halligan D.L."/>
            <person name="Halpern A.L."/>
            <person name="Halter G.M."/>
            <person name="Han M.V."/>
            <person name="Heger A."/>
            <person name="Hillier L."/>
            <person name="Hinrichs A.S."/>
            <person name="Holmes I."/>
            <person name="Hoskins R.A."/>
            <person name="Hubisz M.J."/>
            <person name="Hultmark D."/>
            <person name="Huntley M.A."/>
            <person name="Jaffe D.B."/>
            <person name="Jagadeeshan S."/>
            <person name="Jeck W.R."/>
            <person name="Johnson J."/>
            <person name="Jones C.D."/>
            <person name="Jordan W.C."/>
            <person name="Karpen G.H."/>
            <person name="Kataoka E."/>
            <person name="Keightley P.D."/>
            <person name="Kheradpour P."/>
            <person name="Kirkness E.F."/>
            <person name="Koerich L.B."/>
            <person name="Kristiansen K."/>
            <person name="Kudrna D."/>
            <person name="Kulathinal R.J."/>
            <person name="Kumar S."/>
            <person name="Kwok R."/>
            <person name="Lander E."/>
            <person name="Langley C.H."/>
            <person name="Lapoint R."/>
            <person name="Lazzaro B.P."/>
            <person name="Lee S.J."/>
            <person name="Levesque L."/>
            <person name="Li R."/>
            <person name="Lin C.F."/>
            <person name="Lin M.F."/>
            <person name="Lindblad-Toh K."/>
            <person name="Llopart A."/>
            <person name="Long M."/>
            <person name="Low L."/>
            <person name="Lozovsky E."/>
            <person name="Lu J."/>
            <person name="Luo M."/>
            <person name="Machado C.A."/>
            <person name="Makalowski W."/>
            <person name="Marzo M."/>
            <person name="Matsuda M."/>
            <person name="Matzkin L."/>
            <person name="McAllister B."/>
            <person name="McBride C.S."/>
            <person name="McKernan B."/>
            <person name="McKernan K."/>
            <person name="Mendez-Lago M."/>
            <person name="Minx P."/>
            <person name="Mollenhauer M.U."/>
            <person name="Montooth K."/>
            <person name="Mount S.M."/>
            <person name="Mu X."/>
            <person name="Myers E."/>
            <person name="Negre B."/>
            <person name="Newfeld S."/>
            <person name="Nielsen R."/>
            <person name="Noor M.A."/>
            <person name="O'Grady P."/>
            <person name="Pachter L."/>
            <person name="Papaceit M."/>
            <person name="Parisi M.J."/>
            <person name="Parisi M."/>
            <person name="Parts L."/>
            <person name="Pedersen J.S."/>
            <person name="Pesole G."/>
            <person name="Phillippy A.M."/>
            <person name="Ponting C.P."/>
            <person name="Pop M."/>
            <person name="Porcelli D."/>
            <person name="Powell J.R."/>
            <person name="Prohaska S."/>
            <person name="Pruitt K."/>
            <person name="Puig M."/>
            <person name="Quesneville H."/>
            <person name="Ram K.R."/>
            <person name="Rand D."/>
            <person name="Rasmussen M.D."/>
            <person name="Reed L.K."/>
            <person name="Reenan R."/>
            <person name="Reily A."/>
            <person name="Remington K.A."/>
            <person name="Rieger T.T."/>
            <person name="Ritchie M.G."/>
            <person name="Robin C."/>
            <person name="Rogers Y.H."/>
            <person name="Rohde C."/>
            <person name="Rozas J."/>
            <person name="Rubenfield M.J."/>
            <person name="Ruiz A."/>
            <person name="Russo S."/>
            <person name="Salzberg S.L."/>
            <person name="Sanchez-Gracia A."/>
            <person name="Saranga D.J."/>
            <person name="Sato H."/>
            <person name="Schaeffer S.W."/>
            <person name="Schatz M.C."/>
            <person name="Schlenke T."/>
            <person name="Schwartz R."/>
            <person name="Segarra C."/>
            <person name="Singh R.S."/>
            <person name="Sirot L."/>
            <person name="Sirota M."/>
            <person name="Sisneros N.B."/>
            <person name="Smith C.D."/>
            <person name="Smith T.F."/>
            <person name="Spieth J."/>
            <person name="Stage D.E."/>
            <person name="Stark A."/>
            <person name="Stephan W."/>
            <person name="Strausberg R.L."/>
            <person name="Strempel S."/>
            <person name="Sturgill D."/>
            <person name="Sutton G."/>
            <person name="Sutton G.G."/>
            <person name="Tao W."/>
            <person name="Teichmann S."/>
            <person name="Tobari Y.N."/>
            <person name="Tomimura Y."/>
            <person name="Tsolas J.M."/>
            <person name="Valente V.L."/>
            <person name="Venter E."/>
            <person name="Venter J.C."/>
            <person name="Vicario S."/>
            <person name="Vieira F.G."/>
            <person name="Vilella A.J."/>
            <person name="Villasante A."/>
            <person name="Walenz B."/>
            <person name="Wang J."/>
            <person name="Wasserman M."/>
            <person name="Watts T."/>
            <person name="Wilson D."/>
            <person name="Wilson R.K."/>
            <person name="Wing R.A."/>
            <person name="Wolfner M.F."/>
            <person name="Wong A."/>
            <person name="Wong G.K."/>
            <person name="Wu C.I."/>
            <person name="Wu G."/>
            <person name="Yamamoto D."/>
            <person name="Yang H.P."/>
            <person name="Yang S.P."/>
            <person name="Yorke J.A."/>
            <person name="Yoshida K."/>
            <person name="Zdobnov E."/>
            <person name="Zhang P."/>
            <person name="Zhang Y."/>
            <person name="Zimin A.V."/>
            <person name="Baldwin J."/>
            <person name="Abdouelleil A."/>
            <person name="Abdulkadir J."/>
            <person name="Abebe A."/>
            <person name="Abera B."/>
            <person name="Abreu J."/>
            <person name="Acer S.C."/>
            <person name="Aftuck L."/>
            <person name="Alexander A."/>
            <person name="An P."/>
            <person name="Anderson E."/>
            <person name="Anderson S."/>
            <person name="Arachi H."/>
            <person name="Azer M."/>
            <person name="Bachantsang P."/>
            <person name="Barry A."/>
            <person name="Bayul T."/>
            <person name="Berlin A."/>
            <person name="Bessette D."/>
            <person name="Bloom T."/>
            <person name="Blye J."/>
            <person name="Boguslavskiy L."/>
            <person name="Bonnet C."/>
            <person name="Boukhgalter B."/>
            <person name="Bourzgui I."/>
            <person name="Brown A."/>
            <person name="Cahill P."/>
            <person name="Channer S."/>
            <person name="Cheshatsang Y."/>
            <person name="Chuda L."/>
            <person name="Citroen M."/>
            <person name="Collymore A."/>
            <person name="Cooke P."/>
            <person name="Costello M."/>
            <person name="D'Aco K."/>
            <person name="Daza R."/>
            <person name="De Haan G."/>
            <person name="DeGray S."/>
            <person name="DeMaso C."/>
            <person name="Dhargay N."/>
            <person name="Dooley K."/>
            <person name="Dooley E."/>
            <person name="Doricent M."/>
            <person name="Dorje P."/>
            <person name="Dorjee K."/>
            <person name="Dupes A."/>
            <person name="Elong R."/>
            <person name="Falk J."/>
            <person name="Farina A."/>
            <person name="Faro S."/>
            <person name="Ferguson D."/>
            <person name="Fisher S."/>
            <person name="Foley C.D."/>
            <person name="Franke A."/>
            <person name="Friedrich D."/>
            <person name="Gadbois L."/>
            <person name="Gearin G."/>
            <person name="Gearin C.R."/>
            <person name="Giannoukos G."/>
            <person name="Goode T."/>
            <person name="Graham J."/>
            <person name="Grandbois E."/>
            <person name="Grewal S."/>
            <person name="Gyaltsen K."/>
            <person name="Hafez N."/>
            <person name="Hagos B."/>
            <person name="Hall J."/>
            <person name="Henson C."/>
            <person name="Hollinger A."/>
            <person name="Honan T."/>
            <person name="Huard M.D."/>
            <person name="Hughes L."/>
            <person name="Hurhula B."/>
            <person name="Husby M.E."/>
            <person name="Kamat A."/>
            <person name="Kanga B."/>
            <person name="Kashin S."/>
            <person name="Khazanovich D."/>
            <person name="Kisner P."/>
            <person name="Lance K."/>
            <person name="Lara M."/>
            <person name="Lee W."/>
            <person name="Lennon N."/>
            <person name="Letendre F."/>
            <person name="LeVine R."/>
            <person name="Lipovsky A."/>
            <person name="Liu X."/>
            <person name="Liu J."/>
            <person name="Liu S."/>
            <person name="Lokyitsang T."/>
            <person name="Lokyitsang Y."/>
            <person name="Lubonja R."/>
            <person name="Lui A."/>
            <person name="MacDonald P."/>
            <person name="Magnisalis V."/>
            <person name="Maru K."/>
            <person name="Matthews C."/>
            <person name="McCusker W."/>
            <person name="McDonough S."/>
            <person name="Mehta T."/>
            <person name="Meldrim J."/>
            <person name="Meneus L."/>
            <person name="Mihai O."/>
            <person name="Mihalev A."/>
            <person name="Mihova T."/>
            <person name="Mittelman R."/>
            <person name="Mlenga V."/>
            <person name="Montmayeur A."/>
            <person name="Mulrain L."/>
            <person name="Navidi A."/>
            <person name="Naylor J."/>
            <person name="Negash T."/>
            <person name="Nguyen T."/>
            <person name="Nguyen N."/>
            <person name="Nicol R."/>
            <person name="Norbu C."/>
            <person name="Norbu N."/>
            <person name="Novod N."/>
            <person name="O'Neill B."/>
            <person name="Osman S."/>
            <person name="Markiewicz E."/>
            <person name="Oyono O.L."/>
            <person name="Patti C."/>
            <person name="Phunkhang P."/>
            <person name="Pierre F."/>
            <person name="Priest M."/>
            <person name="Raghuraman S."/>
            <person name="Rege F."/>
            <person name="Reyes R."/>
            <person name="Rise C."/>
            <person name="Rogov P."/>
            <person name="Ross K."/>
            <person name="Ryan E."/>
            <person name="Settipalli S."/>
            <person name="Shea T."/>
            <person name="Sherpa N."/>
            <person name="Shi L."/>
            <person name="Shih D."/>
            <person name="Sparrow T."/>
            <person name="Spaulding J."/>
            <person name="Stalker J."/>
            <person name="Stange-Thomann N."/>
            <person name="Stavropoulos S."/>
            <person name="Stone C."/>
            <person name="Strader C."/>
            <person name="Tesfaye S."/>
            <person name="Thomson T."/>
            <person name="Thoulutsang Y."/>
            <person name="Thoulutsang D."/>
            <person name="Topham K."/>
            <person name="Topping I."/>
            <person name="Tsamla T."/>
            <person name="Vassiliev H."/>
            <person name="Vo A."/>
            <person name="Wangchuk T."/>
            <person name="Wangdi T."/>
            <person name="Weiand M."/>
            <person name="Wilkinson J."/>
            <person name="Wilson A."/>
            <person name="Yadav S."/>
            <person name="Young G."/>
            <person name="Yu Q."/>
            <person name="Zembek L."/>
            <person name="Zhong D."/>
            <person name="Zimmer A."/>
            <person name="Zwirko Z."/>
            <person name="Jaffe D.B."/>
            <person name="Alvarez P."/>
            <person name="Brockman W."/>
            <person name="Butler J."/>
            <person name="Chin C."/>
            <person name="Gnerre S."/>
            <person name="Grabherr M."/>
            <person name="Kleber M."/>
            <person name="Mauceli E."/>
            <person name="MacCallum I."/>
        </authorList>
    </citation>
    <scope>NUCLEOTIDE SEQUENCE [LARGE SCALE GENOMIC DNA]</scope>
    <source>
        <strain evidence="4">Tucson 14030-0811.24</strain>
    </source>
</reference>
<dbReference type="PhylomeDB" id="B4MNS1"/>
<feature type="compositionally biased region" description="Pro residues" evidence="1">
    <location>
        <begin position="24"/>
        <end position="35"/>
    </location>
</feature>
<dbReference type="EMDB" id="EMD-15488"/>